<dbReference type="Pfam" id="PF08713">
    <property type="entry name" value="DNA_alkylation"/>
    <property type="match status" value="1"/>
</dbReference>
<gene>
    <name evidence="1" type="ORF">ACFFQV_13410</name>
</gene>
<evidence type="ECO:0000313" key="1">
    <source>
        <dbReference type="EMBL" id="MFB9643290.1"/>
    </source>
</evidence>
<dbReference type="EMBL" id="JBHMBL010000003">
    <property type="protein sequence ID" value="MFB9643290.1"/>
    <property type="molecule type" value="Genomic_DNA"/>
</dbReference>
<organism evidence="1 2">
    <name type="scientific">Agromyces lapidis</name>
    <dbReference type="NCBI Taxonomy" id="279574"/>
    <lineage>
        <taxon>Bacteria</taxon>
        <taxon>Bacillati</taxon>
        <taxon>Actinomycetota</taxon>
        <taxon>Actinomycetes</taxon>
        <taxon>Micrococcales</taxon>
        <taxon>Microbacteriaceae</taxon>
        <taxon>Agromyces</taxon>
    </lineage>
</organism>
<accession>A0ABV5SSG1</accession>
<proteinExistence type="predicted"/>
<dbReference type="Proteomes" id="UP001589667">
    <property type="component" value="Unassembled WGS sequence"/>
</dbReference>
<evidence type="ECO:0000313" key="2">
    <source>
        <dbReference type="Proteomes" id="UP001589667"/>
    </source>
</evidence>
<protein>
    <submittedName>
        <fullName evidence="1">DNA alkylation repair protein</fullName>
    </submittedName>
</protein>
<dbReference type="Gene3D" id="1.25.10.90">
    <property type="match status" value="1"/>
</dbReference>
<dbReference type="InterPro" id="IPR016024">
    <property type="entry name" value="ARM-type_fold"/>
</dbReference>
<dbReference type="RefSeq" id="WP_157425071.1">
    <property type="nucleotide sequence ID" value="NZ_BAAANI010000004.1"/>
</dbReference>
<comment type="caution">
    <text evidence="1">The sequence shown here is derived from an EMBL/GenBank/DDBJ whole genome shotgun (WGS) entry which is preliminary data.</text>
</comment>
<reference evidence="1 2" key="1">
    <citation type="submission" date="2024-09" db="EMBL/GenBank/DDBJ databases">
        <authorList>
            <person name="Sun Q."/>
            <person name="Mori K."/>
        </authorList>
    </citation>
    <scope>NUCLEOTIDE SEQUENCE [LARGE SCALE GENOMIC DNA]</scope>
    <source>
        <strain evidence="1 2">JCM 14321</strain>
    </source>
</reference>
<keyword evidence="2" id="KW-1185">Reference proteome</keyword>
<dbReference type="InterPro" id="IPR014825">
    <property type="entry name" value="DNA_alkylation"/>
</dbReference>
<dbReference type="SUPFAM" id="SSF48371">
    <property type="entry name" value="ARM repeat"/>
    <property type="match status" value="1"/>
</dbReference>
<sequence>MTEPADFVDRTLRYEGDEYRADDVREQLGLDSYGASVGAVRGTIRDVGNRYRGLDRDAITALASELWSVPVFERRLAAVVLLQRNVRMLGNGDLTRIEGFLREASVDALIEPLIADVLRPLVGGLGAGARRRADGVLARWADDPSPALRRAAREATRGA</sequence>
<name>A0ABV5SSG1_9MICO</name>